<feature type="transmembrane region" description="Helical" evidence="10">
    <location>
        <begin position="214"/>
        <end position="236"/>
    </location>
</feature>
<keyword evidence="8 10" id="KW-0012">Acyltransferase</keyword>
<evidence type="ECO:0000256" key="2">
    <source>
        <dbReference type="ARBA" id="ARBA00022679"/>
    </source>
</evidence>
<dbReference type="EC" id="2.3.1.225" evidence="10"/>
<accession>A0A8H5M6N5</accession>
<dbReference type="PROSITE" id="PS50216">
    <property type="entry name" value="DHHC"/>
    <property type="match status" value="1"/>
</dbReference>
<evidence type="ECO:0000256" key="8">
    <source>
        <dbReference type="ARBA" id="ARBA00023315"/>
    </source>
</evidence>
<keyword evidence="5 10" id="KW-0472">Membrane</keyword>
<keyword evidence="2 10" id="KW-0808">Transferase</keyword>
<evidence type="ECO:0000313" key="13">
    <source>
        <dbReference type="EMBL" id="KAF5382671.1"/>
    </source>
</evidence>
<sequence length="239" mass="27010">MAPRTPLVTFGLEPLPHTRSSNGSYSPNKHDIEDDDDLPKKPWHHYLPLYGTVFLILAPHPSLLYVLITYHLQILHAPLLFATHLIATYTLTFMAFSSLTICVVRDPGPVAATKYSDRGADDEVGLTEALMPDIDFDTPGRWCRKCWAPKPERTHHCSTCGRCVLKMGPQNIPCLSPLSFICDTSRYIYCYNVHFCAMANNYDQQNIDTPIHELILAFAGIIFSLVIGSFFFYHVYLVS</sequence>
<dbReference type="AlphaFoldDB" id="A0A8H5M6N5"/>
<name>A0A8H5M6N5_9AGAR</name>
<reference evidence="13 14" key="1">
    <citation type="journal article" date="2020" name="ISME J.">
        <title>Uncovering the hidden diversity of litter-decomposition mechanisms in mushroom-forming fungi.</title>
        <authorList>
            <person name="Floudas D."/>
            <person name="Bentzer J."/>
            <person name="Ahren D."/>
            <person name="Johansson T."/>
            <person name="Persson P."/>
            <person name="Tunlid A."/>
        </authorList>
    </citation>
    <scope>NUCLEOTIDE SEQUENCE [LARGE SCALE GENOMIC DNA]</scope>
    <source>
        <strain evidence="13 14">CBS 661.87</strain>
    </source>
</reference>
<feature type="domain" description="Palmitoyltransferase DHHC" evidence="12">
    <location>
        <begin position="140"/>
        <end position="167"/>
    </location>
</feature>
<feature type="compositionally biased region" description="Polar residues" evidence="11">
    <location>
        <begin position="18"/>
        <end position="27"/>
    </location>
</feature>
<evidence type="ECO:0000256" key="5">
    <source>
        <dbReference type="ARBA" id="ARBA00023136"/>
    </source>
</evidence>
<evidence type="ECO:0000256" key="9">
    <source>
        <dbReference type="ARBA" id="ARBA00048048"/>
    </source>
</evidence>
<proteinExistence type="inferred from homology"/>
<dbReference type="Proteomes" id="UP000565441">
    <property type="component" value="Unassembled WGS sequence"/>
</dbReference>
<dbReference type="GO" id="GO:0019706">
    <property type="term" value="F:protein-cysteine S-palmitoyltransferase activity"/>
    <property type="evidence" value="ECO:0007669"/>
    <property type="project" value="UniProtKB-EC"/>
</dbReference>
<keyword evidence="7" id="KW-0449">Lipoprotein</keyword>
<dbReference type="InterPro" id="IPR001594">
    <property type="entry name" value="Palmitoyltrfase_DHHC"/>
</dbReference>
<evidence type="ECO:0000256" key="4">
    <source>
        <dbReference type="ARBA" id="ARBA00022989"/>
    </source>
</evidence>
<dbReference type="EMBL" id="JAACJP010000008">
    <property type="protein sequence ID" value="KAF5382671.1"/>
    <property type="molecule type" value="Genomic_DNA"/>
</dbReference>
<keyword evidence="6" id="KW-0564">Palmitate</keyword>
<comment type="domain">
    <text evidence="10">The DHHC domain is required for palmitoyltransferase activity.</text>
</comment>
<evidence type="ECO:0000256" key="11">
    <source>
        <dbReference type="SAM" id="MobiDB-lite"/>
    </source>
</evidence>
<evidence type="ECO:0000256" key="10">
    <source>
        <dbReference type="RuleBase" id="RU079119"/>
    </source>
</evidence>
<dbReference type="GO" id="GO:0016020">
    <property type="term" value="C:membrane"/>
    <property type="evidence" value="ECO:0007669"/>
    <property type="project" value="UniProtKB-SubCell"/>
</dbReference>
<comment type="subcellular location">
    <subcellularLocation>
        <location evidence="1">Membrane</location>
        <topology evidence="1">Multi-pass membrane protein</topology>
    </subcellularLocation>
</comment>
<keyword evidence="3 10" id="KW-0812">Transmembrane</keyword>
<organism evidence="13 14">
    <name type="scientific">Tricholomella constricta</name>
    <dbReference type="NCBI Taxonomy" id="117010"/>
    <lineage>
        <taxon>Eukaryota</taxon>
        <taxon>Fungi</taxon>
        <taxon>Dikarya</taxon>
        <taxon>Basidiomycota</taxon>
        <taxon>Agaricomycotina</taxon>
        <taxon>Agaricomycetes</taxon>
        <taxon>Agaricomycetidae</taxon>
        <taxon>Agaricales</taxon>
        <taxon>Tricholomatineae</taxon>
        <taxon>Lyophyllaceae</taxon>
        <taxon>Tricholomella</taxon>
    </lineage>
</organism>
<feature type="transmembrane region" description="Helical" evidence="10">
    <location>
        <begin position="74"/>
        <end position="96"/>
    </location>
</feature>
<evidence type="ECO:0000256" key="6">
    <source>
        <dbReference type="ARBA" id="ARBA00023139"/>
    </source>
</evidence>
<gene>
    <name evidence="13" type="ORF">D9615_002726</name>
</gene>
<evidence type="ECO:0000259" key="12">
    <source>
        <dbReference type="Pfam" id="PF01529"/>
    </source>
</evidence>
<keyword evidence="14" id="KW-1185">Reference proteome</keyword>
<dbReference type="PANTHER" id="PTHR12246">
    <property type="entry name" value="PALMITOYLTRANSFERASE ZDHHC16"/>
    <property type="match status" value="1"/>
</dbReference>
<dbReference type="OrthoDB" id="9909019at2759"/>
<feature type="region of interest" description="Disordered" evidence="11">
    <location>
        <begin position="14"/>
        <end position="36"/>
    </location>
</feature>
<keyword evidence="4 10" id="KW-1133">Transmembrane helix</keyword>
<evidence type="ECO:0000313" key="14">
    <source>
        <dbReference type="Proteomes" id="UP000565441"/>
    </source>
</evidence>
<comment type="catalytic activity">
    <reaction evidence="9 10">
        <text>L-cysteinyl-[protein] + hexadecanoyl-CoA = S-hexadecanoyl-L-cysteinyl-[protein] + CoA</text>
        <dbReference type="Rhea" id="RHEA:36683"/>
        <dbReference type="Rhea" id="RHEA-COMP:10131"/>
        <dbReference type="Rhea" id="RHEA-COMP:11032"/>
        <dbReference type="ChEBI" id="CHEBI:29950"/>
        <dbReference type="ChEBI" id="CHEBI:57287"/>
        <dbReference type="ChEBI" id="CHEBI:57379"/>
        <dbReference type="ChEBI" id="CHEBI:74151"/>
        <dbReference type="EC" id="2.3.1.225"/>
    </reaction>
</comment>
<comment type="caution">
    <text evidence="13">The sequence shown here is derived from an EMBL/GenBank/DDBJ whole genome shotgun (WGS) entry which is preliminary data.</text>
</comment>
<evidence type="ECO:0000256" key="3">
    <source>
        <dbReference type="ARBA" id="ARBA00022692"/>
    </source>
</evidence>
<evidence type="ECO:0000256" key="7">
    <source>
        <dbReference type="ARBA" id="ARBA00023288"/>
    </source>
</evidence>
<dbReference type="InterPro" id="IPR039859">
    <property type="entry name" value="PFA4/ZDH16/20/ERF2-like"/>
</dbReference>
<feature type="transmembrane region" description="Helical" evidence="10">
    <location>
        <begin position="47"/>
        <end position="68"/>
    </location>
</feature>
<dbReference type="Pfam" id="PF01529">
    <property type="entry name" value="DHHC"/>
    <property type="match status" value="1"/>
</dbReference>
<protein>
    <recommendedName>
        <fullName evidence="10">Palmitoyltransferase</fullName>
        <ecNumber evidence="10">2.3.1.225</ecNumber>
    </recommendedName>
</protein>
<comment type="similarity">
    <text evidence="10">Belongs to the DHHC palmitoyltransferase family.</text>
</comment>
<evidence type="ECO:0000256" key="1">
    <source>
        <dbReference type="ARBA" id="ARBA00004141"/>
    </source>
</evidence>